<accession>A0A6C0LVU8</accession>
<dbReference type="Gene3D" id="2.40.50.90">
    <property type="match status" value="1"/>
</dbReference>
<dbReference type="InterPro" id="IPR016071">
    <property type="entry name" value="Staphylococal_nuclease_OB-fold"/>
</dbReference>
<evidence type="ECO:0000313" key="2">
    <source>
        <dbReference type="EMBL" id="QHU34128.1"/>
    </source>
</evidence>
<organism evidence="2">
    <name type="scientific">viral metagenome</name>
    <dbReference type="NCBI Taxonomy" id="1070528"/>
    <lineage>
        <taxon>unclassified sequences</taxon>
        <taxon>metagenomes</taxon>
        <taxon>organismal metagenomes</taxon>
    </lineage>
</organism>
<evidence type="ECO:0000259" key="1">
    <source>
        <dbReference type="PROSITE" id="PS50830"/>
    </source>
</evidence>
<dbReference type="SMART" id="SM00318">
    <property type="entry name" value="SNc"/>
    <property type="match status" value="1"/>
</dbReference>
<name>A0A6C0LVU8_9ZZZZ</name>
<reference evidence="2" key="1">
    <citation type="journal article" date="2020" name="Nature">
        <title>Giant virus diversity and host interactions through global metagenomics.</title>
        <authorList>
            <person name="Schulz F."/>
            <person name="Roux S."/>
            <person name="Paez-Espino D."/>
            <person name="Jungbluth S."/>
            <person name="Walsh D.A."/>
            <person name="Denef V.J."/>
            <person name="McMahon K.D."/>
            <person name="Konstantinidis K.T."/>
            <person name="Eloe-Fadrosh E.A."/>
            <person name="Kyrpides N.C."/>
            <person name="Woyke T."/>
        </authorList>
    </citation>
    <scope>NUCLEOTIDE SEQUENCE</scope>
    <source>
        <strain evidence="2">GVMAG-S-1016713-123</strain>
    </source>
</reference>
<dbReference type="Pfam" id="PF00565">
    <property type="entry name" value="SNase"/>
    <property type="match status" value="1"/>
</dbReference>
<protein>
    <recommendedName>
        <fullName evidence="1">TNase-like domain-containing protein</fullName>
    </recommendedName>
</protein>
<dbReference type="EMBL" id="MN740567">
    <property type="protein sequence ID" value="QHU34128.1"/>
    <property type="molecule type" value="Genomic_DNA"/>
</dbReference>
<dbReference type="SUPFAM" id="SSF50199">
    <property type="entry name" value="Staphylococcal nuclease"/>
    <property type="match status" value="1"/>
</dbReference>
<dbReference type="AlphaFoldDB" id="A0A6C0LVU8"/>
<dbReference type="InterPro" id="IPR035437">
    <property type="entry name" value="SNase_OB-fold_sf"/>
</dbReference>
<feature type="domain" description="TNase-like" evidence="1">
    <location>
        <begin position="41"/>
        <end position="167"/>
    </location>
</feature>
<sequence>MGNTLQSACISNKNKAIDYISEEDNLLTEIKYKETIPFIPPVTGGKVIKVYDGDTITIASKMPWDNSPYYRFSVRINGIDCPEIKGKTENEKQCAILAREHVDHLVNGKIVHLENVSLEKYGRILADVFIEGVNIGQSLLEKRLAVSYDGGKKHCPDDWMEYFMKKE</sequence>
<proteinExistence type="predicted"/>
<dbReference type="PROSITE" id="PS50830">
    <property type="entry name" value="TNASE_3"/>
    <property type="match status" value="1"/>
</dbReference>